<dbReference type="PRINTS" id="PR00625">
    <property type="entry name" value="JDOMAIN"/>
</dbReference>
<keyword evidence="10 13" id="KW-0143">Chaperone</keyword>
<dbReference type="SMART" id="SM00271">
    <property type="entry name" value="DnaJ"/>
    <property type="match status" value="1"/>
</dbReference>
<dbReference type="InterPro" id="IPR036869">
    <property type="entry name" value="J_dom_sf"/>
</dbReference>
<dbReference type="Proteomes" id="UP000095765">
    <property type="component" value="Unassembled WGS sequence"/>
</dbReference>
<evidence type="ECO:0000256" key="7">
    <source>
        <dbReference type="ARBA" id="ARBA00022771"/>
    </source>
</evidence>
<dbReference type="GO" id="GO:0005524">
    <property type="term" value="F:ATP binding"/>
    <property type="evidence" value="ECO:0007669"/>
    <property type="project" value="InterPro"/>
</dbReference>
<dbReference type="Gene3D" id="1.10.287.110">
    <property type="entry name" value="DnaJ domain"/>
    <property type="match status" value="1"/>
</dbReference>
<comment type="subcellular location">
    <subcellularLocation>
        <location evidence="1 13">Cytoplasm</location>
    </subcellularLocation>
</comment>
<proteinExistence type="inferred from homology"/>
<comment type="domain">
    <text evidence="13">The J domain is necessary and sufficient to stimulate DnaK ATPase activity. Zinc center 1 plays an important role in the autonomous, DnaK-independent chaperone activity of DnaJ. Zinc center 2 is essential for interaction with DnaK and for DnaJ activity.</text>
</comment>
<comment type="similarity">
    <text evidence="11 13">Belongs to the DnaJ family.</text>
</comment>
<feature type="domain" description="J" evidence="15">
    <location>
        <begin position="13"/>
        <end position="78"/>
    </location>
</feature>
<dbReference type="InterPro" id="IPR008971">
    <property type="entry name" value="HSP40/DnaJ_pept-bd"/>
</dbReference>
<feature type="binding site" evidence="13">
    <location>
        <position position="185"/>
    </location>
    <ligand>
        <name>Zn(2+)</name>
        <dbReference type="ChEBI" id="CHEBI:29105"/>
        <label>2</label>
    </ligand>
</feature>
<dbReference type="AlphaFoldDB" id="A0A174Q818"/>
<dbReference type="InterPro" id="IPR036410">
    <property type="entry name" value="HSP_DnaJ_Cys-rich_dom_sf"/>
</dbReference>
<keyword evidence="6 13" id="KW-0677">Repeat</keyword>
<dbReference type="Gene3D" id="2.10.230.10">
    <property type="entry name" value="Heat shock protein DnaJ, cysteine-rich domain"/>
    <property type="match status" value="1"/>
</dbReference>
<feature type="binding site" evidence="13">
    <location>
        <position position="208"/>
    </location>
    <ligand>
        <name>Zn(2+)</name>
        <dbReference type="ChEBI" id="CHEBI:29105"/>
        <label>2</label>
    </ligand>
</feature>
<evidence type="ECO:0000256" key="13">
    <source>
        <dbReference type="HAMAP-Rule" id="MF_01152"/>
    </source>
</evidence>
<feature type="binding site" evidence="13">
    <location>
        <position position="165"/>
    </location>
    <ligand>
        <name>Zn(2+)</name>
        <dbReference type="ChEBI" id="CHEBI:29105"/>
        <label>1</label>
    </ligand>
</feature>
<dbReference type="GO" id="GO:0006260">
    <property type="term" value="P:DNA replication"/>
    <property type="evidence" value="ECO:0007669"/>
    <property type="project" value="UniProtKB-KW"/>
</dbReference>
<dbReference type="InterPro" id="IPR018253">
    <property type="entry name" value="DnaJ_domain_CS"/>
</dbReference>
<dbReference type="CDD" id="cd06257">
    <property type="entry name" value="DnaJ"/>
    <property type="match status" value="1"/>
</dbReference>
<dbReference type="SUPFAM" id="SSF57938">
    <property type="entry name" value="DnaJ/Hsp40 cysteine-rich domain"/>
    <property type="match status" value="1"/>
</dbReference>
<evidence type="ECO:0000256" key="10">
    <source>
        <dbReference type="ARBA" id="ARBA00023186"/>
    </source>
</evidence>
<dbReference type="NCBIfam" id="NF008035">
    <property type="entry name" value="PRK10767.1"/>
    <property type="match status" value="1"/>
</dbReference>
<evidence type="ECO:0000256" key="9">
    <source>
        <dbReference type="ARBA" id="ARBA00023016"/>
    </source>
</evidence>
<feature type="repeat" description="CXXCXGXG motif" evidence="13">
    <location>
        <begin position="182"/>
        <end position="189"/>
    </location>
</feature>
<evidence type="ECO:0000259" key="15">
    <source>
        <dbReference type="PROSITE" id="PS50076"/>
    </source>
</evidence>
<feature type="binding site" evidence="13">
    <location>
        <position position="168"/>
    </location>
    <ligand>
        <name>Zn(2+)</name>
        <dbReference type="ChEBI" id="CHEBI:29105"/>
        <label>1</label>
    </ligand>
</feature>
<dbReference type="PROSITE" id="PS51188">
    <property type="entry name" value="ZF_CR"/>
    <property type="match status" value="1"/>
</dbReference>
<dbReference type="Pfam" id="PF00226">
    <property type="entry name" value="DnaJ"/>
    <property type="match status" value="1"/>
</dbReference>
<feature type="repeat" description="CXXCXGXG motif" evidence="13">
    <location>
        <begin position="165"/>
        <end position="172"/>
    </location>
</feature>
<feature type="binding site" evidence="13">
    <location>
        <position position="225"/>
    </location>
    <ligand>
        <name>Zn(2+)</name>
        <dbReference type="ChEBI" id="CHEBI:29105"/>
        <label>1</label>
    </ligand>
</feature>
<dbReference type="PROSITE" id="PS00636">
    <property type="entry name" value="DNAJ_1"/>
    <property type="match status" value="1"/>
</dbReference>
<dbReference type="Pfam" id="PF01556">
    <property type="entry name" value="DnaJ_C"/>
    <property type="match status" value="1"/>
</dbReference>
<keyword evidence="4 13" id="KW-0235">DNA replication</keyword>
<evidence type="ECO:0000256" key="4">
    <source>
        <dbReference type="ARBA" id="ARBA00022705"/>
    </source>
</evidence>
<feature type="binding site" evidence="13">
    <location>
        <position position="182"/>
    </location>
    <ligand>
        <name>Zn(2+)</name>
        <dbReference type="ChEBI" id="CHEBI:29105"/>
        <label>2</label>
    </ligand>
</feature>
<evidence type="ECO:0000259" key="16">
    <source>
        <dbReference type="PROSITE" id="PS51188"/>
    </source>
</evidence>
<evidence type="ECO:0000256" key="3">
    <source>
        <dbReference type="ARBA" id="ARBA00022490"/>
    </source>
</evidence>
<dbReference type="Gene3D" id="2.60.260.20">
    <property type="entry name" value="Urease metallochaperone UreE, N-terminal domain"/>
    <property type="match status" value="2"/>
</dbReference>
<dbReference type="InterPro" id="IPR002939">
    <property type="entry name" value="DnaJ_C"/>
</dbReference>
<feature type="zinc finger region" description="CR-type" evidence="14">
    <location>
        <begin position="152"/>
        <end position="234"/>
    </location>
</feature>
<dbReference type="GO" id="GO:0042026">
    <property type="term" value="P:protein refolding"/>
    <property type="evidence" value="ECO:0007669"/>
    <property type="project" value="TreeGrafter"/>
</dbReference>
<dbReference type="FunFam" id="1.10.287.110:FF:000031">
    <property type="entry name" value="Molecular chaperone DnaJ"/>
    <property type="match status" value="1"/>
</dbReference>
<feature type="repeat" description="CXXCXGXG motif" evidence="13">
    <location>
        <begin position="208"/>
        <end position="215"/>
    </location>
</feature>
<evidence type="ECO:0000256" key="2">
    <source>
        <dbReference type="ARBA" id="ARBA00011738"/>
    </source>
</evidence>
<dbReference type="InterPro" id="IPR001305">
    <property type="entry name" value="HSP_DnaJ_Cys-rich_dom"/>
</dbReference>
<dbReference type="PROSITE" id="PS50076">
    <property type="entry name" value="DNAJ_2"/>
    <property type="match status" value="1"/>
</dbReference>
<protein>
    <recommendedName>
        <fullName evidence="12 13">Chaperone protein DnaJ</fullName>
    </recommendedName>
</protein>
<evidence type="ECO:0000256" key="11">
    <source>
        <dbReference type="ARBA" id="ARBA00061004"/>
    </source>
</evidence>
<evidence type="ECO:0000256" key="1">
    <source>
        <dbReference type="ARBA" id="ARBA00004496"/>
    </source>
</evidence>
<name>A0A174Q818_9FIRM</name>
<comment type="cofactor">
    <cofactor evidence="13">
        <name>Zn(2+)</name>
        <dbReference type="ChEBI" id="CHEBI:29105"/>
    </cofactor>
    <text evidence="13">Binds 2 Zn(2+) ions per monomer.</text>
</comment>
<dbReference type="GO" id="GO:0005737">
    <property type="term" value="C:cytoplasm"/>
    <property type="evidence" value="ECO:0007669"/>
    <property type="project" value="UniProtKB-SubCell"/>
</dbReference>
<keyword evidence="8 13" id="KW-0862">Zinc</keyword>
<dbReference type="PANTHER" id="PTHR43096:SF10">
    <property type="entry name" value="CHAPERONE PROTEIN DNAJ A6, CHLOROPLASTIC"/>
    <property type="match status" value="1"/>
</dbReference>
<evidence type="ECO:0000256" key="14">
    <source>
        <dbReference type="PROSITE-ProRule" id="PRU00546"/>
    </source>
</evidence>
<evidence type="ECO:0000256" key="6">
    <source>
        <dbReference type="ARBA" id="ARBA00022737"/>
    </source>
</evidence>
<accession>A0A174Q818</accession>
<dbReference type="HAMAP" id="MF_01152">
    <property type="entry name" value="DnaJ"/>
    <property type="match status" value="1"/>
</dbReference>
<dbReference type="CDD" id="cd10747">
    <property type="entry name" value="DnaJ_C"/>
    <property type="match status" value="1"/>
</dbReference>
<comment type="subunit">
    <text evidence="2 13">Homodimer.</text>
</comment>
<dbReference type="CDD" id="cd10719">
    <property type="entry name" value="DnaJ_zf"/>
    <property type="match status" value="1"/>
</dbReference>
<dbReference type="FunFam" id="2.60.260.20:FF:000004">
    <property type="entry name" value="Molecular chaperone DnaJ"/>
    <property type="match status" value="1"/>
</dbReference>
<evidence type="ECO:0000256" key="12">
    <source>
        <dbReference type="ARBA" id="ARBA00067609"/>
    </source>
</evidence>
<dbReference type="GO" id="GO:0008270">
    <property type="term" value="F:zinc ion binding"/>
    <property type="evidence" value="ECO:0007669"/>
    <property type="project" value="UniProtKB-UniRule"/>
</dbReference>
<dbReference type="InterPro" id="IPR012724">
    <property type="entry name" value="DnaJ"/>
</dbReference>
<dbReference type="SUPFAM" id="SSF49493">
    <property type="entry name" value="HSP40/DnaJ peptide-binding domain"/>
    <property type="match status" value="2"/>
</dbReference>
<keyword evidence="3 13" id="KW-0963">Cytoplasm</keyword>
<evidence type="ECO:0000256" key="8">
    <source>
        <dbReference type="ARBA" id="ARBA00022833"/>
    </source>
</evidence>
<organism evidence="17 18">
    <name type="scientific">Anaerotruncus colihominis</name>
    <dbReference type="NCBI Taxonomy" id="169435"/>
    <lineage>
        <taxon>Bacteria</taxon>
        <taxon>Bacillati</taxon>
        <taxon>Bacillota</taxon>
        <taxon>Clostridia</taxon>
        <taxon>Eubacteriales</taxon>
        <taxon>Oscillospiraceae</taxon>
        <taxon>Anaerotruncus</taxon>
    </lineage>
</organism>
<dbReference type="Pfam" id="PF00684">
    <property type="entry name" value="DnaJ_CXXCXGXG"/>
    <property type="match status" value="1"/>
</dbReference>
<sequence length="393" mass="42442">MSTEVRKLADKRDYYEVLGVAKDASADDLKKAYRKLAKKYHPDLNPGDKTAEAKFKEVNEAYEVLSDSTKRQRYDQFGHAGVDPSYGAGAGGAGGFGGGFGGFDVGDIFESFFGGGFGGFGGSTRTRNPNAPIRGNDVNVTIGLAFMEAAKGCKRQIQVQRLEKCETCGGSGSKSGTAPEACPDCGGTGQVKVQQRTPIGVIQTSRTCPKCSGKGKIIKEPCADCHGMGRVRKTRTLEVSVPAGIDDGQTFVLRGQGDQGVNGGPAGDVNIMVTLRPDTLFERDGFDVWCDIPITFSQAVLGDEIVVPTIDGKVKYTVPEGTQSGTVFRLRNKGIPYVNGRGRGDQYVKVNIEVPRNLNAKQKDALKKFEELSSEKNYEKRKSFFEKLRDAMK</sequence>
<feature type="binding site" evidence="13">
    <location>
        <position position="222"/>
    </location>
    <ligand>
        <name>Zn(2+)</name>
        <dbReference type="ChEBI" id="CHEBI:29105"/>
        <label>1</label>
    </ligand>
</feature>
<keyword evidence="9 13" id="KW-0346">Stress response</keyword>
<keyword evidence="7 13" id="KW-0863">Zinc-finger</keyword>
<dbReference type="GO" id="GO:0051082">
    <property type="term" value="F:unfolded protein binding"/>
    <property type="evidence" value="ECO:0007669"/>
    <property type="project" value="UniProtKB-UniRule"/>
</dbReference>
<comment type="function">
    <text evidence="13">Participates actively in the response to hyperosmotic and heat shock by preventing the aggregation of stress-denatured proteins and by disaggregating proteins, also in an autonomous, DnaK-independent fashion. Unfolded proteins bind initially to DnaJ; upon interaction with the DnaJ-bound protein, DnaK hydrolyzes its bound ATP, resulting in the formation of a stable complex. GrpE releases ADP from DnaK; ATP binding to DnaK triggers the release of the substrate protein, thus completing the reaction cycle. Several rounds of ATP-dependent interactions between DnaJ, DnaK and GrpE are required for fully efficient folding. Also involved, together with DnaK and GrpE, in the DNA replication of plasmids through activation of initiation proteins.</text>
</comment>
<keyword evidence="5 13" id="KW-0479">Metal-binding</keyword>
<gene>
    <name evidence="17" type="primary">dnaJ_2</name>
    <name evidence="13" type="synonym">dnaJ</name>
    <name evidence="17" type="ORF">ERS852551_01581</name>
</gene>
<evidence type="ECO:0000313" key="18">
    <source>
        <dbReference type="Proteomes" id="UP000095765"/>
    </source>
</evidence>
<reference evidence="17 18" key="1">
    <citation type="submission" date="2015-09" db="EMBL/GenBank/DDBJ databases">
        <authorList>
            <consortium name="Pathogen Informatics"/>
        </authorList>
    </citation>
    <scope>NUCLEOTIDE SEQUENCE [LARGE SCALE GENOMIC DNA]</scope>
    <source>
        <strain evidence="17 18">2789STDY5834939</strain>
    </source>
</reference>
<dbReference type="GO" id="GO:0031072">
    <property type="term" value="F:heat shock protein binding"/>
    <property type="evidence" value="ECO:0007669"/>
    <property type="project" value="InterPro"/>
</dbReference>
<dbReference type="PANTHER" id="PTHR43096">
    <property type="entry name" value="DNAJ HOMOLOG 1, MITOCHONDRIAL-RELATED"/>
    <property type="match status" value="1"/>
</dbReference>
<evidence type="ECO:0000256" key="5">
    <source>
        <dbReference type="ARBA" id="ARBA00022723"/>
    </source>
</evidence>
<evidence type="ECO:0000313" key="17">
    <source>
        <dbReference type="EMBL" id="CUP68091.1"/>
    </source>
</evidence>
<dbReference type="EMBL" id="CZBE01000009">
    <property type="protein sequence ID" value="CUP68091.1"/>
    <property type="molecule type" value="Genomic_DNA"/>
</dbReference>
<dbReference type="InterPro" id="IPR001623">
    <property type="entry name" value="DnaJ_domain"/>
</dbReference>
<feature type="repeat" description="CXXCXGXG motif" evidence="13">
    <location>
        <begin position="222"/>
        <end position="229"/>
    </location>
</feature>
<dbReference type="FunFam" id="2.10.230.10:FF:000002">
    <property type="entry name" value="Molecular chaperone DnaJ"/>
    <property type="match status" value="1"/>
</dbReference>
<dbReference type="GO" id="GO:0009408">
    <property type="term" value="P:response to heat"/>
    <property type="evidence" value="ECO:0007669"/>
    <property type="project" value="InterPro"/>
</dbReference>
<dbReference type="NCBIfam" id="TIGR02349">
    <property type="entry name" value="DnaJ_bact"/>
    <property type="match status" value="1"/>
</dbReference>
<dbReference type="SUPFAM" id="SSF46565">
    <property type="entry name" value="Chaperone J-domain"/>
    <property type="match status" value="1"/>
</dbReference>
<feature type="domain" description="CR-type" evidence="16">
    <location>
        <begin position="152"/>
        <end position="234"/>
    </location>
</feature>
<feature type="binding site" evidence="13">
    <location>
        <position position="211"/>
    </location>
    <ligand>
        <name>Zn(2+)</name>
        <dbReference type="ChEBI" id="CHEBI:29105"/>
        <label>2</label>
    </ligand>
</feature>